<reference evidence="1" key="2">
    <citation type="submission" date="2024-05" db="EMBL/GenBank/DDBJ databases">
        <authorList>
            <person name="Wolfe A."/>
        </authorList>
    </citation>
    <scope>NUCLEOTIDE SEQUENCE</scope>
    <source>
        <strain evidence="1">UMB1064</strain>
    </source>
</reference>
<evidence type="ECO:0000313" key="1">
    <source>
        <dbReference type="EMBL" id="MEO3717253.1"/>
    </source>
</evidence>
<sequence>MTTAVNIAAGQSREQTIAALRQAMAAQSGGTVTGATFGLGEALPVPVALENTLAGAVRKGAVSVIEQPGAVLAGLIAEVTKTGHVALVGLSEQGLLSVVELGGKLSNIVCVPDPGMQPLEVIGLLADGVDLVVASLARTPPPSQARPLQARLRTSGCALVFVGQQWPGAESEISSSVAGVSGIGTGYGRIRAVDYHVSVSGTQFPRRQCRWRVGEQVEQNNVVAFPAQRRF</sequence>
<dbReference type="RefSeq" id="WP_284825804.1">
    <property type="nucleotide sequence ID" value="NZ_JASOOY020000020.1"/>
</dbReference>
<dbReference type="Proteomes" id="UP001223646">
    <property type="component" value="Unassembled WGS sequence"/>
</dbReference>
<dbReference type="AlphaFoldDB" id="A0AAW9ST15"/>
<proteinExistence type="predicted"/>
<reference evidence="1" key="1">
    <citation type="submission" date="2023-05" db="EMBL/GenBank/DDBJ databases">
        <authorList>
            <person name="Du J."/>
        </authorList>
    </citation>
    <scope>NUCLEOTIDE SEQUENCE</scope>
    <source>
        <strain evidence="1">UMB1064</strain>
    </source>
</reference>
<gene>
    <name evidence="1" type="ORF">QP460_006595</name>
</gene>
<accession>A0AAW9ST15</accession>
<dbReference type="EMBL" id="JASOOY020000020">
    <property type="protein sequence ID" value="MEO3717253.1"/>
    <property type="molecule type" value="Genomic_DNA"/>
</dbReference>
<protein>
    <submittedName>
        <fullName evidence="1">Uncharacterized protein</fullName>
    </submittedName>
</protein>
<evidence type="ECO:0000313" key="2">
    <source>
        <dbReference type="Proteomes" id="UP001223646"/>
    </source>
</evidence>
<organism evidence="1 2">
    <name type="scientific">Corynebacterium amycolatum</name>
    <dbReference type="NCBI Taxonomy" id="43765"/>
    <lineage>
        <taxon>Bacteria</taxon>
        <taxon>Bacillati</taxon>
        <taxon>Actinomycetota</taxon>
        <taxon>Actinomycetes</taxon>
        <taxon>Mycobacteriales</taxon>
        <taxon>Corynebacteriaceae</taxon>
        <taxon>Corynebacterium</taxon>
    </lineage>
</organism>
<name>A0AAW9ST15_CORAY</name>
<comment type="caution">
    <text evidence="1">The sequence shown here is derived from an EMBL/GenBank/DDBJ whole genome shotgun (WGS) entry which is preliminary data.</text>
</comment>